<dbReference type="Proteomes" id="UP001352263">
    <property type="component" value="Unassembled WGS sequence"/>
</dbReference>
<dbReference type="SUPFAM" id="SSF51905">
    <property type="entry name" value="FAD/NAD(P)-binding domain"/>
    <property type="match status" value="2"/>
</dbReference>
<dbReference type="PANTHER" id="PTHR43014:SF4">
    <property type="entry name" value="PYRIDINE NUCLEOTIDE-DISULFIDE OXIDOREDUCTASE RCLA-RELATED"/>
    <property type="match status" value="1"/>
</dbReference>
<comment type="cofactor">
    <cofactor evidence="1">
        <name>FAD</name>
        <dbReference type="ChEBI" id="CHEBI:57692"/>
    </cofactor>
</comment>
<dbReference type="PRINTS" id="PR00411">
    <property type="entry name" value="PNDRDTASEI"/>
</dbReference>
<dbReference type="InterPro" id="IPR004099">
    <property type="entry name" value="Pyr_nucl-diS_OxRdtase_dimer"/>
</dbReference>
<dbReference type="NCBIfam" id="NF004939">
    <property type="entry name" value="PRK06292.1-1"/>
    <property type="match status" value="1"/>
</dbReference>
<comment type="caution">
    <text evidence="6">The sequence shown here is derived from an EMBL/GenBank/DDBJ whole genome shotgun (WGS) entry which is preliminary data.</text>
</comment>
<dbReference type="GO" id="GO:0004148">
    <property type="term" value="F:dihydrolipoyl dehydrogenase (NADH) activity"/>
    <property type="evidence" value="ECO:0007669"/>
    <property type="project" value="UniProtKB-EC"/>
</dbReference>
<evidence type="ECO:0000256" key="3">
    <source>
        <dbReference type="ARBA" id="ARBA00022827"/>
    </source>
</evidence>
<dbReference type="PRINTS" id="PR00368">
    <property type="entry name" value="FADPNR"/>
</dbReference>
<organism evidence="6 7">
    <name type="scientific">Noviherbaspirillum album</name>
    <dbReference type="NCBI Taxonomy" id="3080276"/>
    <lineage>
        <taxon>Bacteria</taxon>
        <taxon>Pseudomonadati</taxon>
        <taxon>Pseudomonadota</taxon>
        <taxon>Betaproteobacteria</taxon>
        <taxon>Burkholderiales</taxon>
        <taxon>Oxalobacteraceae</taxon>
        <taxon>Noviherbaspirillum</taxon>
    </lineage>
</organism>
<proteinExistence type="predicted"/>
<keyword evidence="2" id="KW-0285">Flavoprotein</keyword>
<dbReference type="SUPFAM" id="SSF55424">
    <property type="entry name" value="FAD/NAD-linked reductases, dimerisation (C-terminal) domain"/>
    <property type="match status" value="1"/>
</dbReference>
<evidence type="ECO:0000259" key="5">
    <source>
        <dbReference type="Pfam" id="PF07992"/>
    </source>
</evidence>
<dbReference type="Pfam" id="PF02852">
    <property type="entry name" value="Pyr_redox_dim"/>
    <property type="match status" value="1"/>
</dbReference>
<reference evidence="6 7" key="1">
    <citation type="submission" date="2023-10" db="EMBL/GenBank/DDBJ databases">
        <title>Noviherbaspirillum sp. CPCC 100848 genome assembly.</title>
        <authorList>
            <person name="Li X.Y."/>
            <person name="Fang X.M."/>
        </authorList>
    </citation>
    <scope>NUCLEOTIDE SEQUENCE [LARGE SCALE GENOMIC DNA]</scope>
    <source>
        <strain evidence="6 7">CPCC 100848</strain>
    </source>
</reference>
<dbReference type="EC" id="1.8.1.4" evidence="6"/>
<dbReference type="InterPro" id="IPR016156">
    <property type="entry name" value="FAD/NAD-linked_Rdtase_dimer_sf"/>
</dbReference>
<gene>
    <name evidence="6" type="ORF">RY831_04410</name>
</gene>
<dbReference type="Gene3D" id="3.30.390.30">
    <property type="match status" value="1"/>
</dbReference>
<keyword evidence="6" id="KW-0560">Oxidoreductase</keyword>
<dbReference type="RefSeq" id="WP_326505102.1">
    <property type="nucleotide sequence ID" value="NZ_JAWIIV010000002.1"/>
</dbReference>
<name>A0ABU6J4Q8_9BURK</name>
<evidence type="ECO:0000256" key="1">
    <source>
        <dbReference type="ARBA" id="ARBA00001974"/>
    </source>
</evidence>
<feature type="domain" description="FAD/NAD(P)-binding" evidence="5">
    <location>
        <begin position="9"/>
        <end position="318"/>
    </location>
</feature>
<dbReference type="PANTHER" id="PTHR43014">
    <property type="entry name" value="MERCURIC REDUCTASE"/>
    <property type="match status" value="1"/>
</dbReference>
<accession>A0ABU6J4Q8</accession>
<protein>
    <submittedName>
        <fullName evidence="6">Dihydrolipoyl dehydrogenase</fullName>
        <ecNumber evidence="6">1.8.1.4</ecNumber>
    </submittedName>
</protein>
<evidence type="ECO:0000256" key="2">
    <source>
        <dbReference type="ARBA" id="ARBA00022630"/>
    </source>
</evidence>
<dbReference type="Gene3D" id="3.50.50.60">
    <property type="entry name" value="FAD/NAD(P)-binding domain"/>
    <property type="match status" value="2"/>
</dbReference>
<evidence type="ECO:0000313" key="6">
    <source>
        <dbReference type="EMBL" id="MEC4718375.1"/>
    </source>
</evidence>
<evidence type="ECO:0000313" key="7">
    <source>
        <dbReference type="Proteomes" id="UP001352263"/>
    </source>
</evidence>
<evidence type="ECO:0000259" key="4">
    <source>
        <dbReference type="Pfam" id="PF02852"/>
    </source>
</evidence>
<dbReference type="InterPro" id="IPR036188">
    <property type="entry name" value="FAD/NAD-bd_sf"/>
</dbReference>
<sequence length="495" mass="52571">MRNTDIDVDVAIIGAGTAGLSALKEIKRAGKTYVLIDHGPLGTSCARVGCMPSKAVLHAGGLWQGQAFIGGGVRQMLDVTGPDDLWRAARSTRDALASGAATRTVAAAGERLLMGQARFIAPDAVTVGGRTVRAKAFVIATGSTPIVPAFLRDIQARILTTDSLFELETLPRAVGILGVGAIGLEIGLALSRLGVRIVAGDLKSMPAGITDPEIGARAVQHFKHAKGLTMWLGQPINVTRTAVGIGISNGVATEQVDWILAALGRKPALDSLHLEAAGVALDEHGQPQIDPATLRAGQSALYFAGDVTADRPLQHEAADGGMIAGFNAARHGAAIRFQRRVSLSIVFSDPDIAFVGTPFDQLDPEHIIIGSASGQSNGRSRVMGTEDNLVRIYADRINGNLLGASIFAVHGEHIAHLLAWAMQRNETAESLLEMPFYHPTIEEMVQSALSDIVAQQGVRRAEPLGVRHLDREDLNSSTKNFDHNIWNQHPNRYAS</sequence>
<dbReference type="Pfam" id="PF07992">
    <property type="entry name" value="Pyr_redox_2"/>
    <property type="match status" value="1"/>
</dbReference>
<keyword evidence="7" id="KW-1185">Reference proteome</keyword>
<dbReference type="EMBL" id="JAWIIV010000002">
    <property type="protein sequence ID" value="MEC4718375.1"/>
    <property type="molecule type" value="Genomic_DNA"/>
</dbReference>
<keyword evidence="3" id="KW-0274">FAD</keyword>
<dbReference type="InterPro" id="IPR023753">
    <property type="entry name" value="FAD/NAD-binding_dom"/>
</dbReference>
<feature type="domain" description="Pyridine nucleotide-disulphide oxidoreductase dimerisation" evidence="4">
    <location>
        <begin position="344"/>
        <end position="448"/>
    </location>
</feature>